<dbReference type="GeneID" id="33355062"/>
<protein>
    <submittedName>
        <fullName evidence="2">Uncharacterized protein</fullName>
    </submittedName>
</protein>
<proteinExistence type="predicted"/>
<feature type="transmembrane region" description="Helical" evidence="1">
    <location>
        <begin position="46"/>
        <end position="67"/>
    </location>
</feature>
<keyword evidence="1" id="KW-1133">Transmembrane helix</keyword>
<reference evidence="2" key="1">
    <citation type="journal article" date="2017" name="J. Phycol.">
        <title>Analysis of chloroplast genomes and a supermatrix inform reclassification of the Rhodomelaceae (Rhodophyta).</title>
        <authorList>
            <person name="Diaz-Tapia P."/>
            <person name="Maggs C.A."/>
            <person name="West J.A."/>
            <person name="Verbruggen H."/>
        </authorList>
    </citation>
    <scope>NUCLEOTIDE SEQUENCE</scope>
    <source>
        <strain evidence="2">JW3780</strain>
    </source>
</reference>
<sequence>MKELCYIFFSLKVFKILNSNNFKSNTTTTTNTFDKSSSFSILSNNYILIVSHLEYTQFYFFAIYFYYIKNIQNRSKLYIRKKADKLSKK</sequence>
<evidence type="ECO:0000256" key="1">
    <source>
        <dbReference type="SAM" id="Phobius"/>
    </source>
</evidence>
<keyword evidence="1" id="KW-0812">Transmembrane</keyword>
<keyword evidence="2" id="KW-0934">Plastid</keyword>
<gene>
    <name evidence="2" type="primary">orf89</name>
</gene>
<evidence type="ECO:0000313" key="2">
    <source>
        <dbReference type="EMBL" id="ARW61947.1"/>
    </source>
</evidence>
<dbReference type="EMBL" id="MF101420">
    <property type="protein sequence ID" value="ARW61947.1"/>
    <property type="molecule type" value="Genomic_DNA"/>
</dbReference>
<dbReference type="RefSeq" id="YP_009393385.1">
    <property type="nucleotide sequence ID" value="NC_035267.1"/>
</dbReference>
<keyword evidence="2" id="KW-0150">Chloroplast</keyword>
<organism evidence="2">
    <name type="scientific">Symphyocladiella dendroidea</name>
    <dbReference type="NCBI Taxonomy" id="2506487"/>
    <lineage>
        <taxon>Eukaryota</taxon>
        <taxon>Rhodophyta</taxon>
        <taxon>Florideophyceae</taxon>
        <taxon>Rhodymeniophycidae</taxon>
        <taxon>Ceramiales</taxon>
        <taxon>Rhodomelaceae</taxon>
        <taxon>Pterosiphonieae</taxon>
        <taxon>Symphyocladiella</taxon>
    </lineage>
</organism>
<geneLocation type="chloroplast" evidence="2"/>
<name>A0A1Z1M778_9FLOR</name>
<accession>A0A1Z1M778</accession>
<dbReference type="AlphaFoldDB" id="A0A1Z1M778"/>
<keyword evidence="1" id="KW-0472">Membrane</keyword>